<dbReference type="EMBL" id="KF640086">
    <property type="protein sequence ID" value="AHB60773.1"/>
    <property type="molecule type" value="Genomic_DNA"/>
</dbReference>
<comment type="subcellular location">
    <subcellularLocation>
        <location evidence="1">Membrane</location>
    </subcellularLocation>
</comment>
<evidence type="ECO:0000256" key="1">
    <source>
        <dbReference type="ARBA" id="ARBA00004370"/>
    </source>
</evidence>
<dbReference type="InterPro" id="IPR007792">
    <property type="entry name" value="T4SS_VirB3/TrbD/AvhB"/>
</dbReference>
<keyword evidence="6" id="KW-0614">Plasmid</keyword>
<proteinExistence type="predicted"/>
<sequence>MDIRGEVKQLNVSIIKPISFMGAEKEFGVSNLLFFVLMITFTFPSWWTLFFFILFLFLMAVGKAVYKNDPYFFTNYVKNSFYSAESRKYLFTAPNTNYKRKKAYKPRSVR</sequence>
<geneLocation type="plasmid" evidence="6">
    <name>pFNPA10</name>
</geneLocation>
<keyword evidence="4 5" id="KW-0472">Membrane</keyword>
<dbReference type="GO" id="GO:0016020">
    <property type="term" value="C:membrane"/>
    <property type="evidence" value="ECO:0007669"/>
    <property type="project" value="UniProtKB-SubCell"/>
</dbReference>
<accession>V5TAW3</accession>
<evidence type="ECO:0000313" key="6">
    <source>
        <dbReference type="EMBL" id="AHB60773.1"/>
    </source>
</evidence>
<evidence type="ECO:0000256" key="2">
    <source>
        <dbReference type="ARBA" id="ARBA00022692"/>
    </source>
</evidence>
<evidence type="ECO:0000256" key="4">
    <source>
        <dbReference type="ARBA" id="ARBA00023136"/>
    </source>
</evidence>
<keyword evidence="3 5" id="KW-1133">Transmembrane helix</keyword>
<evidence type="ECO:0000256" key="3">
    <source>
        <dbReference type="ARBA" id="ARBA00022989"/>
    </source>
</evidence>
<dbReference type="RefSeq" id="WP_023893554.1">
    <property type="nucleotide sequence ID" value="NC_023026.1"/>
</dbReference>
<organism evidence="6">
    <name type="scientific">Francisella tularensis subsp. novicida PA10-7858</name>
    <dbReference type="NCBI Taxonomy" id="1386968"/>
    <lineage>
        <taxon>Bacteria</taxon>
        <taxon>Pseudomonadati</taxon>
        <taxon>Pseudomonadota</taxon>
        <taxon>Gammaproteobacteria</taxon>
        <taxon>Thiotrichales</taxon>
        <taxon>Francisellaceae</taxon>
        <taxon>Francisella</taxon>
    </lineage>
</organism>
<keyword evidence="2 5" id="KW-0812">Transmembrane</keyword>
<reference evidence="6" key="1">
    <citation type="journal article" date="2014" name="Genome">
        <title>Comparative analyses of a putative Francisella conjugative element.</title>
        <authorList>
            <person name="Siddaramappa S."/>
            <person name="Challacombe J.F."/>
            <person name="Petersen J.M."/>
            <person name="Pillai S."/>
            <person name="Kuske C.R."/>
        </authorList>
    </citation>
    <scope>NUCLEOTIDE SEQUENCE</scope>
    <source>
        <strain evidence="6">PA10-7858</strain>
        <plasmid evidence="6">pFNPA10</plasmid>
    </source>
</reference>
<feature type="transmembrane region" description="Helical" evidence="5">
    <location>
        <begin position="32"/>
        <end position="58"/>
    </location>
</feature>
<name>V5TAW3_FRANO</name>
<dbReference type="Pfam" id="PF05101">
    <property type="entry name" value="VirB3"/>
    <property type="match status" value="1"/>
</dbReference>
<evidence type="ECO:0000256" key="5">
    <source>
        <dbReference type="SAM" id="Phobius"/>
    </source>
</evidence>
<gene>
    <name evidence="6" type="ORF">N894_0005</name>
</gene>
<protein>
    <submittedName>
        <fullName evidence="6">Uncharacterized protein</fullName>
    </submittedName>
</protein>
<dbReference type="AlphaFoldDB" id="V5TAW3"/>